<feature type="domain" description="ABC transporter" evidence="5">
    <location>
        <begin position="24"/>
        <end position="248"/>
    </location>
</feature>
<dbReference type="GO" id="GO:0016020">
    <property type="term" value="C:membrane"/>
    <property type="evidence" value="ECO:0007669"/>
    <property type="project" value="InterPro"/>
</dbReference>
<accession>A0A6V8LIR1</accession>
<evidence type="ECO:0000256" key="4">
    <source>
        <dbReference type="ARBA" id="ARBA00022840"/>
    </source>
</evidence>
<protein>
    <submittedName>
        <fullName evidence="6">Teichoic acids export ATP-binding protein TagH</fullName>
    </submittedName>
</protein>
<dbReference type="InterPro" id="IPR050683">
    <property type="entry name" value="Bact_Polysacc_Export_ATP-bd"/>
</dbReference>
<dbReference type="InterPro" id="IPR003593">
    <property type="entry name" value="AAA+_ATPase"/>
</dbReference>
<name>A0A6V8LIR1_9BACT</name>
<evidence type="ECO:0000256" key="3">
    <source>
        <dbReference type="ARBA" id="ARBA00022741"/>
    </source>
</evidence>
<dbReference type="CDD" id="cd10147">
    <property type="entry name" value="Wzt_C-like"/>
    <property type="match status" value="1"/>
</dbReference>
<dbReference type="Gene3D" id="3.40.50.300">
    <property type="entry name" value="P-loop containing nucleotide triphosphate hydrolases"/>
    <property type="match status" value="1"/>
</dbReference>
<reference evidence="6 7" key="1">
    <citation type="submission" date="2020-04" db="EMBL/GenBank/DDBJ databases">
        <authorList>
            <consortium name="Desulfovibrio sp. FSS-1 genome sequencing consortium"/>
            <person name="Shimoshige H."/>
            <person name="Kobayashi H."/>
            <person name="Maekawa T."/>
        </authorList>
    </citation>
    <scope>NUCLEOTIDE SEQUENCE [LARGE SCALE GENOMIC DNA]</scope>
    <source>
        <strain evidence="6 7">SIID29052-01</strain>
    </source>
</reference>
<dbReference type="PROSITE" id="PS50893">
    <property type="entry name" value="ABC_TRANSPORTER_2"/>
    <property type="match status" value="1"/>
</dbReference>
<dbReference type="PANTHER" id="PTHR46743">
    <property type="entry name" value="TEICHOIC ACIDS EXPORT ATP-BINDING PROTEIN TAGH"/>
    <property type="match status" value="1"/>
</dbReference>
<evidence type="ECO:0000313" key="7">
    <source>
        <dbReference type="Proteomes" id="UP000494245"/>
    </source>
</evidence>
<evidence type="ECO:0000256" key="1">
    <source>
        <dbReference type="ARBA" id="ARBA00005417"/>
    </source>
</evidence>
<evidence type="ECO:0000259" key="5">
    <source>
        <dbReference type="PROSITE" id="PS50893"/>
    </source>
</evidence>
<dbReference type="InterPro" id="IPR027417">
    <property type="entry name" value="P-loop_NTPase"/>
</dbReference>
<dbReference type="InterPro" id="IPR015860">
    <property type="entry name" value="ABC_transpr_TagH-like"/>
</dbReference>
<proteinExistence type="inferred from homology"/>
<organism evidence="6 7">
    <name type="scientific">Fundidesulfovibrio magnetotacticus</name>
    <dbReference type="NCBI Taxonomy" id="2730080"/>
    <lineage>
        <taxon>Bacteria</taxon>
        <taxon>Pseudomonadati</taxon>
        <taxon>Thermodesulfobacteriota</taxon>
        <taxon>Desulfovibrionia</taxon>
        <taxon>Desulfovibrionales</taxon>
        <taxon>Desulfovibrionaceae</taxon>
        <taxon>Fundidesulfovibrio</taxon>
    </lineage>
</organism>
<dbReference type="SMART" id="SM00382">
    <property type="entry name" value="AAA"/>
    <property type="match status" value="1"/>
</dbReference>
<dbReference type="Pfam" id="PF14524">
    <property type="entry name" value="Wzt_C"/>
    <property type="match status" value="1"/>
</dbReference>
<dbReference type="AlphaFoldDB" id="A0A6V8LIR1"/>
<comment type="caution">
    <text evidence="6">The sequence shown here is derived from an EMBL/GenBank/DDBJ whole genome shotgun (WGS) entry which is preliminary data.</text>
</comment>
<keyword evidence="3" id="KW-0547">Nucleotide-binding</keyword>
<dbReference type="Pfam" id="PF00005">
    <property type="entry name" value="ABC_tran"/>
    <property type="match status" value="1"/>
</dbReference>
<dbReference type="GO" id="GO:0140359">
    <property type="term" value="F:ABC-type transporter activity"/>
    <property type="evidence" value="ECO:0007669"/>
    <property type="project" value="InterPro"/>
</dbReference>
<dbReference type="Proteomes" id="UP000494245">
    <property type="component" value="Unassembled WGS sequence"/>
</dbReference>
<dbReference type="EMBL" id="BLTE01000001">
    <property type="protein sequence ID" value="GFK92632.1"/>
    <property type="molecule type" value="Genomic_DNA"/>
</dbReference>
<dbReference type="PANTHER" id="PTHR46743:SF2">
    <property type="entry name" value="TEICHOIC ACIDS EXPORT ATP-BINDING PROTEIN TAGH"/>
    <property type="match status" value="1"/>
</dbReference>
<reference evidence="6 7" key="2">
    <citation type="submission" date="2020-05" db="EMBL/GenBank/DDBJ databases">
        <title>Draft genome sequence of Desulfovibrio sp. strainFSS-1.</title>
        <authorList>
            <person name="Shimoshige H."/>
            <person name="Kobayashi H."/>
            <person name="Maekawa T."/>
        </authorList>
    </citation>
    <scope>NUCLEOTIDE SEQUENCE [LARGE SCALE GENOMIC DNA]</scope>
    <source>
        <strain evidence="6 7">SIID29052-01</strain>
    </source>
</reference>
<dbReference type="GO" id="GO:0016887">
    <property type="term" value="F:ATP hydrolysis activity"/>
    <property type="evidence" value="ECO:0007669"/>
    <property type="project" value="InterPro"/>
</dbReference>
<dbReference type="RefSeq" id="WP_173080870.1">
    <property type="nucleotide sequence ID" value="NZ_BLTE01000001.1"/>
</dbReference>
<keyword evidence="7" id="KW-1185">Reference proteome</keyword>
<dbReference type="CDD" id="cd03220">
    <property type="entry name" value="ABC_KpsT_Wzt"/>
    <property type="match status" value="1"/>
</dbReference>
<dbReference type="Gene3D" id="2.70.50.60">
    <property type="entry name" value="abc- transporter (atp binding component) like domain"/>
    <property type="match status" value="1"/>
</dbReference>
<keyword evidence="2" id="KW-0813">Transport</keyword>
<dbReference type="InterPro" id="IPR003439">
    <property type="entry name" value="ABC_transporter-like_ATP-bd"/>
</dbReference>
<dbReference type="SUPFAM" id="SSF52540">
    <property type="entry name" value="P-loop containing nucleoside triphosphate hydrolases"/>
    <property type="match status" value="1"/>
</dbReference>
<sequence>MSSSPLVSVEGVGKVYHLYQSPRDRLRQLLAVGGRRFYKEHWALRDVSFDIAPGEAFGIIGRNGAGKSTLLQVMAGVLQPTLGRVETPGRVAALLELGSGFKPDFTGRQNVFVNAAVLGVPRRVAQERLDDILAFADIGAHIDQPVRTYSSGMFLRLAFAVTICLEPELLIVDEALAVGDVFFRQRCYARLRQLMDKGVAVVLVSHAMNDVAQFCSRALYLERGGVKFLGPAMDAVKIYMLGPGSACPAPSGLDAELPAPEPFGEDAPWPAPEAFLDLSAAGRAESGFAVCEAVALTDCSGRPCRAFEQGATARFCVEYHVREPLEVPVAGVEIVSEQGVIVFGKNTLQYDCRVPESVPAGSRLRFIYEVKLDLGIGEYAFGVGLTAMTREDFARRAEMTHPELDSRNAVLSALSNAGSFSVVFRTTDTAPVQLTHHGAANLPGNASTAFLPPRDQDPNPHCESA</sequence>
<evidence type="ECO:0000256" key="2">
    <source>
        <dbReference type="ARBA" id="ARBA00022448"/>
    </source>
</evidence>
<evidence type="ECO:0000313" key="6">
    <source>
        <dbReference type="EMBL" id="GFK92632.1"/>
    </source>
</evidence>
<dbReference type="GO" id="GO:0005524">
    <property type="term" value="F:ATP binding"/>
    <property type="evidence" value="ECO:0007669"/>
    <property type="project" value="UniProtKB-KW"/>
</dbReference>
<comment type="similarity">
    <text evidence="1">Belongs to the ABC transporter superfamily.</text>
</comment>
<keyword evidence="4 6" id="KW-0067">ATP-binding</keyword>
<dbReference type="InterPro" id="IPR029439">
    <property type="entry name" value="Wzt_C"/>
</dbReference>
<gene>
    <name evidence="6" type="primary">tagH</name>
    <name evidence="6" type="ORF">NNJEOMEG_00457</name>
</gene>